<proteinExistence type="predicted"/>
<dbReference type="Proteomes" id="UP000095287">
    <property type="component" value="Unplaced"/>
</dbReference>
<accession>A0A1I7YNF1</accession>
<organism evidence="1 2">
    <name type="scientific">Steinernema glaseri</name>
    <dbReference type="NCBI Taxonomy" id="37863"/>
    <lineage>
        <taxon>Eukaryota</taxon>
        <taxon>Metazoa</taxon>
        <taxon>Ecdysozoa</taxon>
        <taxon>Nematoda</taxon>
        <taxon>Chromadorea</taxon>
        <taxon>Rhabditida</taxon>
        <taxon>Tylenchina</taxon>
        <taxon>Panagrolaimomorpha</taxon>
        <taxon>Strongyloidoidea</taxon>
        <taxon>Steinernematidae</taxon>
        <taxon>Steinernema</taxon>
    </lineage>
</organism>
<evidence type="ECO:0000313" key="1">
    <source>
        <dbReference type="Proteomes" id="UP000095287"/>
    </source>
</evidence>
<name>A0A1I7YNF1_9BILA</name>
<reference evidence="2" key="1">
    <citation type="submission" date="2016-11" db="UniProtKB">
        <authorList>
            <consortium name="WormBaseParasite"/>
        </authorList>
    </citation>
    <scope>IDENTIFICATION</scope>
</reference>
<evidence type="ECO:0000313" key="2">
    <source>
        <dbReference type="WBParaSite" id="L893_g18088.t1"/>
    </source>
</evidence>
<protein>
    <submittedName>
        <fullName evidence="2">Uncharacterized protein</fullName>
    </submittedName>
</protein>
<keyword evidence="1" id="KW-1185">Reference proteome</keyword>
<dbReference type="WBParaSite" id="L893_g18088.t1">
    <property type="protein sequence ID" value="L893_g18088.t1"/>
    <property type="gene ID" value="L893_g18088"/>
</dbReference>
<sequence>MYPLCQLLYPLTRHIQTILEIPFNTLLEQQMNMTLTKFSYAESDGRWRDAAYHQRSTPIEIDLSCKRLFQEQCELFEHVRERMNYN</sequence>
<dbReference type="AlphaFoldDB" id="A0A1I7YNF1"/>